<sequence length="135" mass="15399">MIAVPKGYRCPLCPEHQDDEDDFCWSDLLQAPVCHSCTYEIVNGFEGWDEAPTPDQYNHAENIARIMELTGLTFQQAKFKFMRHLVSDWAGTVPEEMRAADVTLLTDDQLKEWNAMLDAAMLLLRHQADSVQAEP</sequence>
<protein>
    <submittedName>
        <fullName evidence="1">Uncharacterized protein</fullName>
    </submittedName>
</protein>
<proteinExistence type="predicted"/>
<accession>A0ABS0YEN0</accession>
<gene>
    <name evidence="1" type="ORF">JFN91_11005</name>
</gene>
<organism evidence="1 2">
    <name type="scientific">Geomonas anaerohicana</name>
    <dbReference type="NCBI Taxonomy" id="2798583"/>
    <lineage>
        <taxon>Bacteria</taxon>
        <taxon>Pseudomonadati</taxon>
        <taxon>Thermodesulfobacteriota</taxon>
        <taxon>Desulfuromonadia</taxon>
        <taxon>Geobacterales</taxon>
        <taxon>Geobacteraceae</taxon>
        <taxon>Geomonas</taxon>
    </lineage>
</organism>
<evidence type="ECO:0000313" key="1">
    <source>
        <dbReference type="EMBL" id="MBJ6750746.1"/>
    </source>
</evidence>
<name>A0ABS0YEN0_9BACT</name>
<reference evidence="1 2" key="1">
    <citation type="submission" date="2020-12" db="EMBL/GenBank/DDBJ databases">
        <title>Geomonas sp. Red421, isolated from paddy soil.</title>
        <authorList>
            <person name="Xu Z."/>
            <person name="Zhang Z."/>
            <person name="Masuda Y."/>
            <person name="Itoh H."/>
            <person name="Senoo K."/>
        </authorList>
    </citation>
    <scope>NUCLEOTIDE SEQUENCE [LARGE SCALE GENOMIC DNA]</scope>
    <source>
        <strain evidence="1 2">Red421</strain>
    </source>
</reference>
<keyword evidence="2" id="KW-1185">Reference proteome</keyword>
<comment type="caution">
    <text evidence="1">The sequence shown here is derived from an EMBL/GenBank/DDBJ whole genome shotgun (WGS) entry which is preliminary data.</text>
</comment>
<dbReference type="EMBL" id="JAEMHL010000004">
    <property type="protein sequence ID" value="MBJ6750746.1"/>
    <property type="molecule type" value="Genomic_DNA"/>
</dbReference>
<dbReference type="RefSeq" id="WP_199389243.1">
    <property type="nucleotide sequence ID" value="NZ_JAEMHL010000004.1"/>
</dbReference>
<dbReference type="Proteomes" id="UP000614714">
    <property type="component" value="Unassembled WGS sequence"/>
</dbReference>
<evidence type="ECO:0000313" key="2">
    <source>
        <dbReference type="Proteomes" id="UP000614714"/>
    </source>
</evidence>